<dbReference type="EMBL" id="BK068093">
    <property type="protein sequence ID" value="DBA55102.1"/>
    <property type="molecule type" value="Genomic_DNA"/>
</dbReference>
<name>A0AAT9JBE4_9CAUD</name>
<proteinExistence type="predicted"/>
<evidence type="ECO:0000313" key="1">
    <source>
        <dbReference type="EMBL" id="DBA55102.1"/>
    </source>
</evidence>
<sequence>MVKTAEMEKVDGFVPGKVESLYDLLVGGNLDRGEMFITTSAFGREFLLDRFRQVLDGVKLLEKRDSDLYDAYDFEICRLVLSWLIEVW</sequence>
<protein>
    <submittedName>
        <fullName evidence="1">Uncharacterized protein</fullName>
    </submittedName>
</protein>
<reference evidence="1" key="2">
    <citation type="submission" date="2024-05" db="EMBL/GenBank/DDBJ databases">
        <authorList>
            <person name="Matrishin C.B."/>
            <person name="Kauffman K.M."/>
        </authorList>
    </citation>
    <scope>NUCLEOTIDE SEQUENCE</scope>
</reference>
<reference evidence="1" key="1">
    <citation type="journal article" date="2023" name="Microbiome">
        <title>Phages are unrecognized players in the ecology of the oral pathogen Porphyromonas gingivalis.</title>
        <authorList>
            <person name="Matrishin C.B."/>
            <person name="Haase E.M."/>
            <person name="Dewhirst F.E."/>
            <person name="Mark Welch J.L."/>
            <person name="Miranda-Sanchez F."/>
            <person name="Chen T."/>
            <person name="MacFarland D.C."/>
            <person name="Kauffman K.M."/>
        </authorList>
    </citation>
    <scope>NUCLEOTIDE SEQUENCE</scope>
</reference>
<organism evidence="1">
    <name type="scientific">Porphyromonas phage phage012a_381OKJP</name>
    <dbReference type="NCBI Taxonomy" id="3154102"/>
    <lineage>
        <taxon>Viruses</taxon>
        <taxon>Duplodnaviria</taxon>
        <taxon>Heunggongvirae</taxon>
        <taxon>Uroviricota</taxon>
        <taxon>Caudoviricetes</taxon>
        <taxon>Alisviridae</taxon>
        <taxon>Honmavirus</taxon>
        <taxon>Honmavirus pging00G</taxon>
    </lineage>
</organism>
<accession>A0AAT9JBE4</accession>